<dbReference type="AlphaFoldDB" id="A0A3M7QYQ9"/>
<reference evidence="1 2" key="1">
    <citation type="journal article" date="2018" name="Sci. Rep.">
        <title>Genomic signatures of local adaptation to the degree of environmental predictability in rotifers.</title>
        <authorList>
            <person name="Franch-Gras L."/>
            <person name="Hahn C."/>
            <person name="Garcia-Roger E.M."/>
            <person name="Carmona M.J."/>
            <person name="Serra M."/>
            <person name="Gomez A."/>
        </authorList>
    </citation>
    <scope>NUCLEOTIDE SEQUENCE [LARGE SCALE GENOMIC DNA]</scope>
    <source>
        <strain evidence="1">HYR1</strain>
    </source>
</reference>
<dbReference type="EMBL" id="REGN01004705">
    <property type="protein sequence ID" value="RNA16443.1"/>
    <property type="molecule type" value="Genomic_DNA"/>
</dbReference>
<keyword evidence="2" id="KW-1185">Reference proteome</keyword>
<comment type="caution">
    <text evidence="1">The sequence shown here is derived from an EMBL/GenBank/DDBJ whole genome shotgun (WGS) entry which is preliminary data.</text>
</comment>
<name>A0A3M7QYQ9_BRAPC</name>
<evidence type="ECO:0000313" key="1">
    <source>
        <dbReference type="EMBL" id="RNA16443.1"/>
    </source>
</evidence>
<dbReference type="Proteomes" id="UP000276133">
    <property type="component" value="Unassembled WGS sequence"/>
</dbReference>
<sequence>MLLIILRLNRTKSKWRSSITYNTDLKNQFSQNLEESQIIFLHLWLSEILRIFLNLLKISAKYCLMQKYLGIIMGFTVRRQFQVSNKLKLGYSRRFLIIYNYVDFI</sequence>
<gene>
    <name evidence="1" type="ORF">BpHYR1_017861</name>
</gene>
<accession>A0A3M7QYQ9</accession>
<proteinExistence type="predicted"/>
<evidence type="ECO:0000313" key="2">
    <source>
        <dbReference type="Proteomes" id="UP000276133"/>
    </source>
</evidence>
<protein>
    <submittedName>
        <fullName evidence="1">Uncharacterized protein</fullName>
    </submittedName>
</protein>
<organism evidence="1 2">
    <name type="scientific">Brachionus plicatilis</name>
    <name type="common">Marine rotifer</name>
    <name type="synonym">Brachionus muelleri</name>
    <dbReference type="NCBI Taxonomy" id="10195"/>
    <lineage>
        <taxon>Eukaryota</taxon>
        <taxon>Metazoa</taxon>
        <taxon>Spiralia</taxon>
        <taxon>Gnathifera</taxon>
        <taxon>Rotifera</taxon>
        <taxon>Eurotatoria</taxon>
        <taxon>Monogononta</taxon>
        <taxon>Pseudotrocha</taxon>
        <taxon>Ploima</taxon>
        <taxon>Brachionidae</taxon>
        <taxon>Brachionus</taxon>
    </lineage>
</organism>